<keyword evidence="2" id="KW-1133">Transmembrane helix</keyword>
<gene>
    <name evidence="3" type="ORF">F9K24_16000</name>
</gene>
<dbReference type="NCBIfam" id="NF047368">
    <property type="entry name" value="collar_FlbB"/>
    <property type="match status" value="1"/>
</dbReference>
<evidence type="ECO:0000313" key="3">
    <source>
        <dbReference type="EMBL" id="KAB2930738.1"/>
    </source>
</evidence>
<feature type="transmembrane region" description="Helical" evidence="2">
    <location>
        <begin position="12"/>
        <end position="34"/>
    </location>
</feature>
<accession>A0A833LW32</accession>
<comment type="caution">
    <text evidence="3">The sequence shown here is derived from an EMBL/GenBank/DDBJ whole genome shotgun (WGS) entry which is preliminary data.</text>
</comment>
<name>A0A833LW32_9LEPT</name>
<reference evidence="3 4" key="1">
    <citation type="submission" date="2019-10" db="EMBL/GenBank/DDBJ databases">
        <title>Extracellular Electron Transfer in a Candidatus Methanoperedens spp. Enrichment Culture.</title>
        <authorList>
            <person name="Berger S."/>
            <person name="Rangel Shaw D."/>
            <person name="Berben T."/>
            <person name="In 'T Zandt M."/>
            <person name="Frank J."/>
            <person name="Reimann J."/>
            <person name="Jetten M.S.M."/>
            <person name="Welte C.U."/>
        </authorList>
    </citation>
    <scope>NUCLEOTIDE SEQUENCE [LARGE SCALE GENOMIC DNA]</scope>
    <source>
        <strain evidence="3">SB12</strain>
    </source>
</reference>
<keyword evidence="2" id="KW-0812">Transmembrane</keyword>
<evidence type="ECO:0000313" key="4">
    <source>
        <dbReference type="Proteomes" id="UP000460298"/>
    </source>
</evidence>
<evidence type="ECO:0000256" key="2">
    <source>
        <dbReference type="SAM" id="Phobius"/>
    </source>
</evidence>
<keyword evidence="2" id="KW-0472">Membrane</keyword>
<organism evidence="3 4">
    <name type="scientific">Leptonema illini</name>
    <dbReference type="NCBI Taxonomy" id="183"/>
    <lineage>
        <taxon>Bacteria</taxon>
        <taxon>Pseudomonadati</taxon>
        <taxon>Spirochaetota</taxon>
        <taxon>Spirochaetia</taxon>
        <taxon>Leptospirales</taxon>
        <taxon>Leptospiraceae</taxon>
        <taxon>Leptonema</taxon>
    </lineage>
</organism>
<dbReference type="Proteomes" id="UP000460298">
    <property type="component" value="Unassembled WGS sequence"/>
</dbReference>
<feature type="coiled-coil region" evidence="1">
    <location>
        <begin position="50"/>
        <end position="124"/>
    </location>
</feature>
<evidence type="ECO:0008006" key="5">
    <source>
        <dbReference type="Google" id="ProtNLM"/>
    </source>
</evidence>
<keyword evidence="1" id="KW-0175">Coiled coil</keyword>
<dbReference type="EMBL" id="WBUI01000018">
    <property type="protein sequence ID" value="KAB2930738.1"/>
    <property type="molecule type" value="Genomic_DNA"/>
</dbReference>
<proteinExistence type="predicted"/>
<dbReference type="AlphaFoldDB" id="A0A833LW32"/>
<protein>
    <recommendedName>
        <fullName evidence="5">Flagellar protein FlbB</fullName>
    </recommendedName>
</protein>
<evidence type="ECO:0000256" key="1">
    <source>
        <dbReference type="SAM" id="Coils"/>
    </source>
</evidence>
<sequence length="206" mass="23996">MNSLSPKIKIAYLTLLILFSIAVFLYLLDTWNIINARRYIPFLSDQPPIVSDTTDSIALLEEERRRKEEERLAELELQLKEMEARLTEEKGSLEEKQKEYEELKQGLLEEKKRYEERRNADAQKEKMIAEMAQRLNNMPPTDAVAILTGWSDADIVDVFLRMERNAETEGTTSIVPYLLTKMPRDRASIITSQMMDEEARLKPVIE</sequence>
<dbReference type="InterPro" id="IPR058225">
    <property type="entry name" value="FlbB-like"/>
</dbReference>